<dbReference type="HOGENOM" id="CLU_2179588_0_0_0"/>
<accession>E6W0M7</accession>
<dbReference type="OrthoDB" id="9858974at2"/>
<keyword evidence="2" id="KW-1185">Reference proteome</keyword>
<dbReference type="STRING" id="653733.Selin_0531"/>
<evidence type="ECO:0000313" key="1">
    <source>
        <dbReference type="EMBL" id="ADU65279.1"/>
    </source>
</evidence>
<dbReference type="InParanoid" id="E6W0M7"/>
<dbReference type="EMBL" id="CP002432">
    <property type="protein sequence ID" value="ADU65279.1"/>
    <property type="molecule type" value="Genomic_DNA"/>
</dbReference>
<dbReference type="Proteomes" id="UP000002572">
    <property type="component" value="Chromosome"/>
</dbReference>
<gene>
    <name evidence="1" type="ordered locus">Selin_0531</name>
</gene>
<proteinExistence type="predicted"/>
<dbReference type="AlphaFoldDB" id="E6W0M7"/>
<protein>
    <submittedName>
        <fullName evidence="1">Uncharacterized protein</fullName>
    </submittedName>
</protein>
<sequence>MKKQSVRVFGNNYVQVVEDNQPAKGEGRFVVEDLVKGAVLARFDDYNSAQKMYMTKSQEYIQSSLDDSCTIKGMTVGDLIQSLEALPREATVEFSVSYDHSQNKLTVCN</sequence>
<reference evidence="1 2" key="1">
    <citation type="submission" date="2010-12" db="EMBL/GenBank/DDBJ databases">
        <title>Complete sequence of Desulfurispirillum indicum S5.</title>
        <authorList>
            <consortium name="US DOE Joint Genome Institute"/>
            <person name="Lucas S."/>
            <person name="Copeland A."/>
            <person name="Lapidus A."/>
            <person name="Cheng J.-F."/>
            <person name="Goodwin L."/>
            <person name="Pitluck S."/>
            <person name="Chertkov O."/>
            <person name="Held B."/>
            <person name="Detter J.C."/>
            <person name="Han C."/>
            <person name="Tapia R."/>
            <person name="Land M."/>
            <person name="Hauser L."/>
            <person name="Kyrpides N."/>
            <person name="Ivanova N."/>
            <person name="Mikhailova N."/>
            <person name="Haggblom M."/>
            <person name="Rauschenbach I."/>
            <person name="Bini E."/>
            <person name="Woyke T."/>
        </authorList>
    </citation>
    <scope>NUCLEOTIDE SEQUENCE [LARGE SCALE GENOMIC DNA]</scope>
    <source>
        <strain evidence="2">ATCC BAA-1389 / DSM 22839 / S5</strain>
    </source>
</reference>
<organism evidence="1 2">
    <name type="scientific">Desulfurispirillum indicum (strain ATCC BAA-1389 / DSM 22839 / S5)</name>
    <dbReference type="NCBI Taxonomy" id="653733"/>
    <lineage>
        <taxon>Bacteria</taxon>
        <taxon>Pseudomonadati</taxon>
        <taxon>Chrysiogenota</taxon>
        <taxon>Chrysiogenia</taxon>
        <taxon>Chrysiogenales</taxon>
        <taxon>Chrysiogenaceae</taxon>
        <taxon>Desulfurispirillum</taxon>
    </lineage>
</organism>
<dbReference type="KEGG" id="din:Selin_0531"/>
<dbReference type="RefSeq" id="WP_013505167.1">
    <property type="nucleotide sequence ID" value="NC_014836.1"/>
</dbReference>
<evidence type="ECO:0000313" key="2">
    <source>
        <dbReference type="Proteomes" id="UP000002572"/>
    </source>
</evidence>
<name>E6W0M7_DESIS</name>